<feature type="transmembrane region" description="Helical" evidence="1">
    <location>
        <begin position="45"/>
        <end position="67"/>
    </location>
</feature>
<sequence length="155" mass="16902">MNMLSSRTPGLPLGLGLAGLLPFLLCAAIVVLMGLPWQAIALQAFIYYSAVILSFLGGIHWGVAMSLDHGGSGEFNGRMIMAMAPSLIAWPALMLDARFALLALMAGFLLVRLYERQSDSIERLPGWYRALRTLLTVVVVLIHLVLVIWLSLLPV</sequence>
<dbReference type="PANTHER" id="PTHR15887:SF1">
    <property type="entry name" value="TRANSMEMBRANE PROTEIN 69"/>
    <property type="match status" value="1"/>
</dbReference>
<gene>
    <name evidence="2" type="ORF">C7446_0593</name>
</gene>
<dbReference type="AlphaFoldDB" id="A0A420WZ97"/>
<keyword evidence="1" id="KW-0812">Transmembrane</keyword>
<keyword evidence="3" id="KW-1185">Reference proteome</keyword>
<organism evidence="2 3">
    <name type="scientific">Kushneria sinocarnis</name>
    <dbReference type="NCBI Taxonomy" id="595502"/>
    <lineage>
        <taxon>Bacteria</taxon>
        <taxon>Pseudomonadati</taxon>
        <taxon>Pseudomonadota</taxon>
        <taxon>Gammaproteobacteria</taxon>
        <taxon>Oceanospirillales</taxon>
        <taxon>Halomonadaceae</taxon>
        <taxon>Kushneria</taxon>
    </lineage>
</organism>
<dbReference type="RefSeq" id="WP_245977632.1">
    <property type="nucleotide sequence ID" value="NZ_RBIN01000002.1"/>
</dbReference>
<dbReference type="Pfam" id="PF11911">
    <property type="entry name" value="DUF3429"/>
    <property type="match status" value="1"/>
</dbReference>
<name>A0A420WZ97_9GAMM</name>
<proteinExistence type="predicted"/>
<dbReference type="EMBL" id="RBIN01000002">
    <property type="protein sequence ID" value="RKR06612.1"/>
    <property type="molecule type" value="Genomic_DNA"/>
</dbReference>
<comment type="caution">
    <text evidence="2">The sequence shown here is derived from an EMBL/GenBank/DDBJ whole genome shotgun (WGS) entry which is preliminary data.</text>
</comment>
<reference evidence="2 3" key="1">
    <citation type="submission" date="2018-10" db="EMBL/GenBank/DDBJ databases">
        <title>Genomic Encyclopedia of Type Strains, Phase IV (KMG-IV): sequencing the most valuable type-strain genomes for metagenomic binning, comparative biology and taxonomic classification.</title>
        <authorList>
            <person name="Goeker M."/>
        </authorList>
    </citation>
    <scope>NUCLEOTIDE SEQUENCE [LARGE SCALE GENOMIC DNA]</scope>
    <source>
        <strain evidence="2 3">DSM 23229</strain>
    </source>
</reference>
<protein>
    <submittedName>
        <fullName evidence="2">Uncharacterized protein DUF3429</fullName>
    </submittedName>
</protein>
<dbReference type="PANTHER" id="PTHR15887">
    <property type="entry name" value="TRANSMEMBRANE PROTEIN 69"/>
    <property type="match status" value="1"/>
</dbReference>
<keyword evidence="1" id="KW-1133">Transmembrane helix</keyword>
<dbReference type="Proteomes" id="UP000281975">
    <property type="component" value="Unassembled WGS sequence"/>
</dbReference>
<feature type="transmembrane region" description="Helical" evidence="1">
    <location>
        <begin position="131"/>
        <end position="152"/>
    </location>
</feature>
<dbReference type="InterPro" id="IPR021836">
    <property type="entry name" value="DUF3429"/>
</dbReference>
<keyword evidence="1" id="KW-0472">Membrane</keyword>
<feature type="transmembrane region" description="Helical" evidence="1">
    <location>
        <begin position="12"/>
        <end position="33"/>
    </location>
</feature>
<evidence type="ECO:0000256" key="1">
    <source>
        <dbReference type="SAM" id="Phobius"/>
    </source>
</evidence>
<accession>A0A420WZ97</accession>
<evidence type="ECO:0000313" key="2">
    <source>
        <dbReference type="EMBL" id="RKR06612.1"/>
    </source>
</evidence>
<evidence type="ECO:0000313" key="3">
    <source>
        <dbReference type="Proteomes" id="UP000281975"/>
    </source>
</evidence>
<feature type="transmembrane region" description="Helical" evidence="1">
    <location>
        <begin position="87"/>
        <end position="111"/>
    </location>
</feature>